<keyword evidence="2" id="KW-1185">Reference proteome</keyword>
<gene>
    <name evidence="1" type="ORF">ACIA8P_26320</name>
</gene>
<sequence>METSASELRRIRSGPDGDEQAFVVRIHFSAADPASVIERARDVLSRVIAQVMPWPGEEAWARLLPPWFVQRCAPEPRADPSWDATAWLAQWQAKSQAEKILDSQGPWTLSNWLYYFDPIDGDGDDRSWWWWNAGGDRPDTGWIDVATTGWPFGTGSLYWLIEASGGTNPRS</sequence>
<reference evidence="1 2" key="1">
    <citation type="submission" date="2024-10" db="EMBL/GenBank/DDBJ databases">
        <title>The Natural Products Discovery Center: Release of the First 8490 Sequenced Strains for Exploring Actinobacteria Biosynthetic Diversity.</title>
        <authorList>
            <person name="Kalkreuter E."/>
            <person name="Kautsar S.A."/>
            <person name="Yang D."/>
            <person name="Bader C.D."/>
            <person name="Teijaro C.N."/>
            <person name="Fluegel L."/>
            <person name="Davis C.M."/>
            <person name="Simpson J.R."/>
            <person name="Lauterbach L."/>
            <person name="Steele A.D."/>
            <person name="Gui C."/>
            <person name="Meng S."/>
            <person name="Li G."/>
            <person name="Viehrig K."/>
            <person name="Ye F."/>
            <person name="Su P."/>
            <person name="Kiefer A.F."/>
            <person name="Nichols A."/>
            <person name="Cepeda A.J."/>
            <person name="Yan W."/>
            <person name="Fan B."/>
            <person name="Jiang Y."/>
            <person name="Adhikari A."/>
            <person name="Zheng C.-J."/>
            <person name="Schuster L."/>
            <person name="Cowan T.M."/>
            <person name="Smanski M.J."/>
            <person name="Chevrette M.G."/>
            <person name="De Carvalho L.P.S."/>
            <person name="Shen B."/>
        </authorList>
    </citation>
    <scope>NUCLEOTIDE SEQUENCE [LARGE SCALE GENOMIC DNA]</scope>
    <source>
        <strain evidence="1 2">NPDC051599</strain>
    </source>
</reference>
<proteinExistence type="predicted"/>
<organism evidence="1 2">
    <name type="scientific">Streptomyces cellulosae</name>
    <dbReference type="NCBI Taxonomy" id="1968"/>
    <lineage>
        <taxon>Bacteria</taxon>
        <taxon>Bacillati</taxon>
        <taxon>Actinomycetota</taxon>
        <taxon>Actinomycetes</taxon>
        <taxon>Kitasatosporales</taxon>
        <taxon>Streptomycetaceae</taxon>
        <taxon>Streptomyces</taxon>
    </lineage>
</organism>
<comment type="caution">
    <text evidence="1">The sequence shown here is derived from an EMBL/GenBank/DDBJ whole genome shotgun (WGS) entry which is preliminary data.</text>
</comment>
<dbReference type="RefSeq" id="WP_398658700.1">
    <property type="nucleotide sequence ID" value="NZ_JBITDC010000010.1"/>
</dbReference>
<dbReference type="EMBL" id="JBITDC010000010">
    <property type="protein sequence ID" value="MFI5678141.1"/>
    <property type="molecule type" value="Genomic_DNA"/>
</dbReference>
<protein>
    <submittedName>
        <fullName evidence="1">Uncharacterized protein</fullName>
    </submittedName>
</protein>
<accession>A0ABW7Y6Y3</accession>
<dbReference type="Proteomes" id="UP001612415">
    <property type="component" value="Unassembled WGS sequence"/>
</dbReference>
<name>A0ABW7Y6Y3_STRCE</name>
<evidence type="ECO:0000313" key="1">
    <source>
        <dbReference type="EMBL" id="MFI5678141.1"/>
    </source>
</evidence>
<evidence type="ECO:0000313" key="2">
    <source>
        <dbReference type="Proteomes" id="UP001612415"/>
    </source>
</evidence>